<dbReference type="RefSeq" id="WP_149159242.1">
    <property type="nucleotide sequence ID" value="NZ_CP043505.1"/>
</dbReference>
<dbReference type="InterPro" id="IPR048469">
    <property type="entry name" value="YchJ-like_M"/>
</dbReference>
<evidence type="ECO:0000256" key="2">
    <source>
        <dbReference type="HAMAP-Rule" id="MF_00612"/>
    </source>
</evidence>
<evidence type="ECO:0000256" key="1">
    <source>
        <dbReference type="ARBA" id="ARBA00010839"/>
    </source>
</evidence>
<keyword evidence="5" id="KW-1185">Reference proteome</keyword>
<dbReference type="OrthoDB" id="21421at2"/>
<dbReference type="Pfam" id="PF02810">
    <property type="entry name" value="SEC-C"/>
    <property type="match status" value="1"/>
</dbReference>
<dbReference type="EMBL" id="CP043505">
    <property type="protein sequence ID" value="QEO13218.1"/>
    <property type="molecule type" value="Genomic_DNA"/>
</dbReference>
<dbReference type="InterPro" id="IPR004027">
    <property type="entry name" value="SEC_C_motif"/>
</dbReference>
<dbReference type="Gene3D" id="3.10.450.50">
    <property type="match status" value="1"/>
</dbReference>
<name>A0A5C1YC88_9MICO</name>
<proteinExistence type="inferred from homology"/>
<sequence>MPSSSESVRRPADADRCPCGSGDAFGACCAPFLAGAPAPTAAQLMRSRYTAYVVGDAGYLVATWHASTRPTELELDPDLEWRALAILRTERGGPFDRDGVVEFVASWRDGAERGRLHETSRFVREAGRWCYVDGEVG</sequence>
<reference evidence="4 5" key="1">
    <citation type="submission" date="2019-09" db="EMBL/GenBank/DDBJ databases">
        <title>Genome sequencing of strain KACC 19306.</title>
        <authorList>
            <person name="Heo J."/>
            <person name="Kim S.-J."/>
            <person name="Kim J.-S."/>
            <person name="Hong S.-B."/>
            <person name="Kwon S.-W."/>
        </authorList>
    </citation>
    <scope>NUCLEOTIDE SEQUENCE [LARGE SCALE GENOMIC DNA]</scope>
    <source>
        <strain evidence="4 5">KACC 19306</strain>
    </source>
</reference>
<gene>
    <name evidence="4" type="ORF">FLP10_01400</name>
</gene>
<evidence type="ECO:0000259" key="3">
    <source>
        <dbReference type="Pfam" id="PF17775"/>
    </source>
</evidence>
<dbReference type="KEGG" id="ail:FLP10_01400"/>
<feature type="domain" description="YchJ-like middle NTF2-like" evidence="3">
    <location>
        <begin position="40"/>
        <end position="134"/>
    </location>
</feature>
<dbReference type="HAMAP" id="MF_00612">
    <property type="entry name" value="UPF0225"/>
    <property type="match status" value="1"/>
</dbReference>
<dbReference type="AlphaFoldDB" id="A0A5C1YC88"/>
<accession>A0A5C1YC88</accession>
<evidence type="ECO:0000313" key="5">
    <source>
        <dbReference type="Proteomes" id="UP000324678"/>
    </source>
</evidence>
<evidence type="ECO:0000313" key="4">
    <source>
        <dbReference type="EMBL" id="QEO13218.1"/>
    </source>
</evidence>
<protein>
    <recommendedName>
        <fullName evidence="2">UPF0225 protein FLP10_01400</fullName>
    </recommendedName>
</protein>
<dbReference type="SUPFAM" id="SSF54427">
    <property type="entry name" value="NTF2-like"/>
    <property type="match status" value="1"/>
</dbReference>
<dbReference type="InterPro" id="IPR032710">
    <property type="entry name" value="NTF2-like_dom_sf"/>
</dbReference>
<dbReference type="Pfam" id="PF17775">
    <property type="entry name" value="YchJ_M-like"/>
    <property type="match status" value="1"/>
</dbReference>
<comment type="similarity">
    <text evidence="1 2">Belongs to the UPF0225 family.</text>
</comment>
<dbReference type="Proteomes" id="UP000324678">
    <property type="component" value="Chromosome"/>
</dbReference>
<organism evidence="4 5">
    <name type="scientific">Agromyces intestinalis</name>
    <dbReference type="NCBI Taxonomy" id="2592652"/>
    <lineage>
        <taxon>Bacteria</taxon>
        <taxon>Bacillati</taxon>
        <taxon>Actinomycetota</taxon>
        <taxon>Actinomycetes</taxon>
        <taxon>Micrococcales</taxon>
        <taxon>Microbacteriaceae</taxon>
        <taxon>Agromyces</taxon>
    </lineage>
</organism>
<dbReference type="InterPro" id="IPR023006">
    <property type="entry name" value="YchJ-like"/>
</dbReference>